<dbReference type="Pfam" id="PF03015">
    <property type="entry name" value="Sterile"/>
    <property type="match status" value="1"/>
</dbReference>
<dbReference type="CDD" id="cd09071">
    <property type="entry name" value="FAR_C"/>
    <property type="match status" value="1"/>
</dbReference>
<dbReference type="EnsemblMetazoa" id="SSS_5082s_mrna">
    <property type="protein sequence ID" value="KAF7492504.1"/>
    <property type="gene ID" value="SSS_5082"/>
</dbReference>
<dbReference type="CDD" id="cd05236">
    <property type="entry name" value="FAR-N_SDR_e"/>
    <property type="match status" value="1"/>
</dbReference>
<name>A0A834R7P5_SARSC</name>
<evidence type="ECO:0000259" key="7">
    <source>
        <dbReference type="Pfam" id="PF07993"/>
    </source>
</evidence>
<evidence type="ECO:0000313" key="10">
    <source>
        <dbReference type="Proteomes" id="UP000070412"/>
    </source>
</evidence>
<gene>
    <name evidence="8" type="ORF">SSS_5082</name>
</gene>
<dbReference type="GO" id="GO:0005777">
    <property type="term" value="C:peroxisome"/>
    <property type="evidence" value="ECO:0007669"/>
    <property type="project" value="TreeGrafter"/>
</dbReference>
<feature type="compositionally biased region" description="Low complexity" evidence="5">
    <location>
        <begin position="1"/>
        <end position="24"/>
    </location>
</feature>
<dbReference type="OrthoDB" id="429813at2759"/>
<dbReference type="EC" id="1.2.1.84" evidence="4"/>
<dbReference type="Pfam" id="PF07993">
    <property type="entry name" value="NAD_binding_4"/>
    <property type="match status" value="2"/>
</dbReference>
<dbReference type="Proteomes" id="UP000070412">
    <property type="component" value="Unassembled WGS sequence"/>
</dbReference>
<comment type="function">
    <text evidence="4">Catalyzes the reduction of fatty acyl-CoA to fatty alcohols.</text>
</comment>
<evidence type="ECO:0000313" key="9">
    <source>
        <dbReference type="EnsemblMetazoa" id="KAF7492504.1"/>
    </source>
</evidence>
<proteinExistence type="inferred from homology"/>
<dbReference type="AlphaFoldDB" id="A0A834R7P5"/>
<feature type="domain" description="Fatty acyl-CoA reductase C-terminal" evidence="6">
    <location>
        <begin position="443"/>
        <end position="504"/>
    </location>
</feature>
<keyword evidence="10" id="KW-1185">Reference proteome</keyword>
<feature type="domain" description="Thioester reductase (TE)" evidence="7">
    <location>
        <begin position="288"/>
        <end position="350"/>
    </location>
</feature>
<keyword evidence="4" id="KW-0560">Oxidoreductase</keyword>
<reference evidence="8" key="2">
    <citation type="submission" date="2020-01" db="EMBL/GenBank/DDBJ databases">
        <authorList>
            <person name="Korhonen P.K.K."/>
            <person name="Guangxu M.G."/>
            <person name="Wang T.W."/>
            <person name="Stroehlein A.J.S."/>
            <person name="Young N.D."/>
            <person name="Ang C.-S.A."/>
            <person name="Fernando D.W.F."/>
            <person name="Lu H.L."/>
            <person name="Taylor S.T."/>
            <person name="Ehtesham M.E.M."/>
            <person name="Najaraj S.H.N."/>
            <person name="Harsha G.H.G."/>
            <person name="Madugundu A.M."/>
            <person name="Renuse S.R."/>
            <person name="Holt D.H."/>
            <person name="Pandey A.P."/>
            <person name="Papenfuss A.P."/>
            <person name="Gasser R.B.G."/>
            <person name="Fischer K.F."/>
        </authorList>
    </citation>
    <scope>NUCLEOTIDE SEQUENCE</scope>
    <source>
        <strain evidence="8">SSS_KF_BRIS2020</strain>
    </source>
</reference>
<evidence type="ECO:0000256" key="2">
    <source>
        <dbReference type="ARBA" id="ARBA00022516"/>
    </source>
</evidence>
<dbReference type="Gene3D" id="3.40.50.720">
    <property type="entry name" value="NAD(P)-binding Rossmann-like Domain"/>
    <property type="match status" value="1"/>
</dbReference>
<evidence type="ECO:0000259" key="6">
    <source>
        <dbReference type="Pfam" id="PF03015"/>
    </source>
</evidence>
<reference evidence="10" key="1">
    <citation type="journal article" date="2020" name="PLoS Negl. Trop. Dis.">
        <title>High-quality nuclear genome for Sarcoptes scabiei-A critical resource for a neglected parasite.</title>
        <authorList>
            <person name="Korhonen P.K."/>
            <person name="Gasser R.B."/>
            <person name="Ma G."/>
            <person name="Wang T."/>
            <person name="Stroehlein A.J."/>
            <person name="Young N.D."/>
            <person name="Ang C.S."/>
            <person name="Fernando D.D."/>
            <person name="Lu H.C."/>
            <person name="Taylor S."/>
            <person name="Reynolds S.L."/>
            <person name="Mofiz E."/>
            <person name="Najaraj S.H."/>
            <person name="Gowda H."/>
            <person name="Madugundu A."/>
            <person name="Renuse S."/>
            <person name="Holt D."/>
            <person name="Pandey A."/>
            <person name="Papenfuss A.T."/>
            <person name="Fischer K."/>
        </authorList>
    </citation>
    <scope>NUCLEOTIDE SEQUENCE [LARGE SCALE GENOMIC DNA]</scope>
</reference>
<dbReference type="InterPro" id="IPR013120">
    <property type="entry name" value="FAR_NAD-bd"/>
</dbReference>
<feature type="domain" description="Thioester reductase (TE)" evidence="7">
    <location>
        <begin position="50"/>
        <end position="255"/>
    </location>
</feature>
<protein>
    <recommendedName>
        <fullName evidence="4">Fatty acyl-CoA reductase</fullName>
        <ecNumber evidence="4">1.2.1.84</ecNumber>
    </recommendedName>
</protein>
<keyword evidence="3 4" id="KW-0443">Lipid metabolism</keyword>
<dbReference type="GO" id="GO:0080019">
    <property type="term" value="F:alcohol-forming very long-chain fatty acyl-CoA reductase activity"/>
    <property type="evidence" value="ECO:0007669"/>
    <property type="project" value="InterPro"/>
</dbReference>
<reference evidence="9" key="3">
    <citation type="submission" date="2022-06" db="UniProtKB">
        <authorList>
            <consortium name="EnsemblMetazoa"/>
        </authorList>
    </citation>
    <scope>IDENTIFICATION</scope>
</reference>
<evidence type="ECO:0000256" key="1">
    <source>
        <dbReference type="ARBA" id="ARBA00005928"/>
    </source>
</evidence>
<dbReference type="GO" id="GO:0102965">
    <property type="term" value="F:alcohol-forming long-chain fatty acyl-CoA reductase activity"/>
    <property type="evidence" value="ECO:0007669"/>
    <property type="project" value="UniProtKB-EC"/>
</dbReference>
<feature type="region of interest" description="Disordered" evidence="5">
    <location>
        <begin position="1"/>
        <end position="27"/>
    </location>
</feature>
<dbReference type="SUPFAM" id="SSF51735">
    <property type="entry name" value="NAD(P)-binding Rossmann-fold domains"/>
    <property type="match status" value="1"/>
</dbReference>
<keyword evidence="4" id="KW-0521">NADP</keyword>
<dbReference type="EMBL" id="WVUK01000056">
    <property type="protein sequence ID" value="KAF7492504.1"/>
    <property type="molecule type" value="Genomic_DNA"/>
</dbReference>
<comment type="similarity">
    <text evidence="1 4">Belongs to the fatty acyl-CoA reductase family.</text>
</comment>
<dbReference type="PANTHER" id="PTHR11011">
    <property type="entry name" value="MALE STERILITY PROTEIN 2-RELATED"/>
    <property type="match status" value="1"/>
</dbReference>
<evidence type="ECO:0000256" key="3">
    <source>
        <dbReference type="ARBA" id="ARBA00023098"/>
    </source>
</evidence>
<organism evidence="8">
    <name type="scientific">Sarcoptes scabiei</name>
    <name type="common">Itch mite</name>
    <name type="synonym">Acarus scabiei</name>
    <dbReference type="NCBI Taxonomy" id="52283"/>
    <lineage>
        <taxon>Eukaryota</taxon>
        <taxon>Metazoa</taxon>
        <taxon>Ecdysozoa</taxon>
        <taxon>Arthropoda</taxon>
        <taxon>Chelicerata</taxon>
        <taxon>Arachnida</taxon>
        <taxon>Acari</taxon>
        <taxon>Acariformes</taxon>
        <taxon>Sarcoptiformes</taxon>
        <taxon>Astigmata</taxon>
        <taxon>Psoroptidia</taxon>
        <taxon>Sarcoptoidea</taxon>
        <taxon>Sarcoptidae</taxon>
        <taxon>Sarcoptinae</taxon>
        <taxon>Sarcoptes</taxon>
    </lineage>
</organism>
<evidence type="ECO:0000256" key="5">
    <source>
        <dbReference type="SAM" id="MobiDB-lite"/>
    </source>
</evidence>
<accession>A0A834R7P5</accession>
<dbReference type="InterPro" id="IPR036291">
    <property type="entry name" value="NAD(P)-bd_dom_sf"/>
</dbReference>
<dbReference type="InterPro" id="IPR033640">
    <property type="entry name" value="FAR_C"/>
</dbReference>
<dbReference type="PANTHER" id="PTHR11011:SF116">
    <property type="entry name" value="FATTY ACYL-COA REDUCTASE CG5065-RELATED"/>
    <property type="match status" value="1"/>
</dbReference>
<dbReference type="GO" id="GO:0035336">
    <property type="term" value="P:long-chain fatty-acyl-CoA metabolic process"/>
    <property type="evidence" value="ECO:0007669"/>
    <property type="project" value="TreeGrafter"/>
</dbReference>
<evidence type="ECO:0000313" key="8">
    <source>
        <dbReference type="EMBL" id="KAF7492504.1"/>
    </source>
</evidence>
<comment type="catalytic activity">
    <reaction evidence="4">
        <text>a long-chain fatty acyl-CoA + 2 NADPH + 2 H(+) = a long-chain primary fatty alcohol + 2 NADP(+) + CoA</text>
        <dbReference type="Rhea" id="RHEA:52716"/>
        <dbReference type="ChEBI" id="CHEBI:15378"/>
        <dbReference type="ChEBI" id="CHEBI:57287"/>
        <dbReference type="ChEBI" id="CHEBI:57783"/>
        <dbReference type="ChEBI" id="CHEBI:58349"/>
        <dbReference type="ChEBI" id="CHEBI:77396"/>
        <dbReference type="ChEBI" id="CHEBI:83139"/>
        <dbReference type="EC" id="1.2.1.84"/>
    </reaction>
</comment>
<evidence type="ECO:0000256" key="4">
    <source>
        <dbReference type="RuleBase" id="RU363097"/>
    </source>
</evidence>
<keyword evidence="2 4" id="KW-0444">Lipid biosynthesis</keyword>
<sequence length="586" mass="67837">MIHSCSGSSLPSSSGSSQSSSPTSIGMKQTERKFSRILLDDFYSDQSILITGGTGFVGKVLIEKLLYEFPEINKIYLLMRAKNGQPLHSRLSEMFENNAIFERLRLSDRDFHKKIYPINGDINLPGLGINPIDLAELKRNVSIVFHSAATIRFDEPLKYALTVNTLGTKRIIELSKKFINFKSFVHISTAYCTVDRSNIEEKVIFEPIDPDKIFEMSDWIDDDTIDHIAPMLYRGRPCSYHYTKSLAEHLLAQEVINGFYSRRVITNKNYEDDCKDEDEDGDVKWRPFPAAIVRPSIITPSWRDPIPGWIDNYNGTTGFMVVLGKGVLRSMHVHKDYLCDLIPVDVVINTCILSAWYASTVYYSQQTFPKTLTIQSTESSTRNSDVFVVNCVSGPSNPITWDEIRRIATPLMFRYPSEEIFRVPFVRYHRSKYLNQLNVLLEHTVPAAIIDFVFKFFGLTPILNQVYEKVHRSTSALEFFTTNEWTFVSDNMQILSNELNRSYREHRCNSKCSKHHQRIQSARESIDERFSIDLRRLIWKDYFKHYVLGIRKYLLKEDPGTISKAHNQMMMLVIDFNDSILYNFRI</sequence>
<dbReference type="InterPro" id="IPR026055">
    <property type="entry name" value="FAR"/>
</dbReference>